<organism evidence="2 5">
    <name type="scientific">Clostridium pasteurianum DSM 525 = ATCC 6013</name>
    <dbReference type="NCBI Taxonomy" id="1262449"/>
    <lineage>
        <taxon>Bacteria</taxon>
        <taxon>Bacillati</taxon>
        <taxon>Bacillota</taxon>
        <taxon>Clostridia</taxon>
        <taxon>Eubacteriales</taxon>
        <taxon>Clostridiaceae</taxon>
        <taxon>Clostridium</taxon>
    </lineage>
</organism>
<dbReference type="AlphaFoldDB" id="A0A0H3IY53"/>
<dbReference type="PANTHER" id="PTHR43777:SF1">
    <property type="entry name" value="MOLYBDENUM COFACTOR CYTIDYLYLTRANSFERASE"/>
    <property type="match status" value="1"/>
</dbReference>
<dbReference type="InterPro" id="IPR025877">
    <property type="entry name" value="MobA-like_NTP_Trfase"/>
</dbReference>
<dbReference type="PATRIC" id="fig|1262449.3.peg.222"/>
<dbReference type="EMBL" id="JPGY02000001">
    <property type="protein sequence ID" value="KRU13569.1"/>
    <property type="molecule type" value="Genomic_DNA"/>
</dbReference>
<evidence type="ECO:0000259" key="1">
    <source>
        <dbReference type="Pfam" id="PF12804"/>
    </source>
</evidence>
<keyword evidence="2" id="KW-0548">Nucleotidyltransferase</keyword>
<dbReference type="KEGG" id="cpat:CLPA_c03310"/>
<protein>
    <submittedName>
        <fullName evidence="3">MobA-like NTP transferase domain containing protein</fullName>
    </submittedName>
    <submittedName>
        <fullName evidence="2">Molybdenum cofactor cytidylyltransferase</fullName>
        <ecNumber evidence="2">2.7.7.76</ecNumber>
    </submittedName>
</protein>
<dbReference type="GO" id="GO:0061602">
    <property type="term" value="F:molybdenum cofactor cytidylyltransferase activity"/>
    <property type="evidence" value="ECO:0007669"/>
    <property type="project" value="UniProtKB-EC"/>
</dbReference>
<dbReference type="PANTHER" id="PTHR43777">
    <property type="entry name" value="MOLYBDENUM COFACTOR CYTIDYLYLTRANSFERASE"/>
    <property type="match status" value="1"/>
</dbReference>
<dbReference type="GeneID" id="93072575"/>
<proteinExistence type="predicted"/>
<dbReference type="KEGG" id="cpae:CPAST_c03310"/>
<dbReference type="RefSeq" id="WP_003440871.1">
    <property type="nucleotide sequence ID" value="NZ_ANZB01000001.1"/>
</dbReference>
<reference evidence="2 5" key="1">
    <citation type="journal article" date="2015" name="Genome Announc.">
        <title>Complete Genome Sequence of the Nitrogen-Fixing and Solvent-Producing Clostridium pasteurianum DSM 525.</title>
        <authorList>
            <person name="Poehlein A."/>
            <person name="Grosse-Honebrink A."/>
            <person name="Zhang Y."/>
            <person name="Minton N.P."/>
            <person name="Daniel R."/>
        </authorList>
    </citation>
    <scope>NUCLEOTIDE SEQUENCE [LARGE SCALE GENOMIC DNA]</scope>
    <source>
        <strain evidence="2">DSM 525</strain>
        <strain evidence="5">DSM 525 / ATCC 6013</strain>
    </source>
</reference>
<dbReference type="eggNOG" id="COG2068">
    <property type="taxonomic scope" value="Bacteria"/>
</dbReference>
<dbReference type="EMBL" id="CP009268">
    <property type="protein sequence ID" value="AJA50419.1"/>
    <property type="molecule type" value="Genomic_DNA"/>
</dbReference>
<dbReference type="SUPFAM" id="SSF53448">
    <property type="entry name" value="Nucleotide-diphospho-sugar transferases"/>
    <property type="match status" value="1"/>
</dbReference>
<evidence type="ECO:0000313" key="3">
    <source>
        <dbReference type="EMBL" id="KRU13569.1"/>
    </source>
</evidence>
<dbReference type="Pfam" id="PF12804">
    <property type="entry name" value="NTP_transf_3"/>
    <property type="match status" value="1"/>
</dbReference>
<name>A0A0H3IY53_CLOPA</name>
<keyword evidence="5" id="KW-1185">Reference proteome</keyword>
<sequence length="188" mass="21268">MKIEGIILAAGFSSRARTFKMALDFKGKTVIERSVDSMKSCCSKIYVISGYRREIIEEILKGYEDVDVVFNENFKEGMFSSVKAGIKKLRGDKFFLTPGDYPAVKEDTYKALLTLSKDVVIPTFKGKKGHPILMNTPVAREILSSDNYSNLKEFTISKGFSTVEVQDMGILRDIDTIQDYEDLLNLKY</sequence>
<evidence type="ECO:0000313" key="5">
    <source>
        <dbReference type="Proteomes" id="UP000030905"/>
    </source>
</evidence>
<dbReference type="Gene3D" id="3.90.550.10">
    <property type="entry name" value="Spore Coat Polysaccharide Biosynthesis Protein SpsA, Chain A"/>
    <property type="match status" value="1"/>
</dbReference>
<dbReference type="Proteomes" id="UP000030905">
    <property type="component" value="Chromosome"/>
</dbReference>
<dbReference type="CDD" id="cd04182">
    <property type="entry name" value="GT_2_like_f"/>
    <property type="match status" value="1"/>
</dbReference>
<reference evidence="3 4" key="3">
    <citation type="journal article" name="Genome Announc.">
        <title>Improved Draft Genome Sequence of Clostridium pasteurianum Strain ATCC 6013 (DSM 525) Using a Hybrid Next-Generation Sequencing Approach.</title>
        <authorList>
            <person name="Pyne M.E."/>
            <person name="Utturkar S."/>
            <person name="Brown S.D."/>
            <person name="Moo-Young M."/>
            <person name="Chung D.A."/>
            <person name="Chou C.P."/>
        </authorList>
    </citation>
    <scope>NUCLEOTIDE SEQUENCE [LARGE SCALE GENOMIC DNA]</scope>
    <source>
        <strain evidence="3 4">ATCC 6013</strain>
    </source>
</reference>
<gene>
    <name evidence="2" type="primary">mocA</name>
    <name evidence="2" type="ORF">CLPA_c03310</name>
    <name evidence="3" type="ORF">CP6013_02817</name>
</gene>
<evidence type="ECO:0000313" key="2">
    <source>
        <dbReference type="EMBL" id="AJA50419.1"/>
    </source>
</evidence>
<reference evidence="3" key="2">
    <citation type="submission" date="2015-10" db="EMBL/GenBank/DDBJ databases">
        <title>Improved Draft Genome Sequence of Clostridium pasteurianum Strain ATCC 6013 (DSM 525) Using a Hybrid Next-Generation Sequencing Approach.</title>
        <authorList>
            <person name="Pyne M.E."/>
            <person name="Utturkar S.M."/>
            <person name="Brown S.D."/>
            <person name="Moo-Young M."/>
            <person name="Chung D.A."/>
            <person name="Chou P.C."/>
        </authorList>
    </citation>
    <scope>NUCLEOTIDE SEQUENCE</scope>
    <source>
        <strain evidence="3">ATCC 6013</strain>
    </source>
</reference>
<evidence type="ECO:0000313" key="4">
    <source>
        <dbReference type="Proteomes" id="UP000028042"/>
    </source>
</evidence>
<keyword evidence="2" id="KW-0808">Transferase</keyword>
<accession>A0A0H3IY53</accession>
<dbReference type="Proteomes" id="UP000028042">
    <property type="component" value="Unassembled WGS sequence"/>
</dbReference>
<dbReference type="InterPro" id="IPR029044">
    <property type="entry name" value="Nucleotide-diphossugar_trans"/>
</dbReference>
<dbReference type="EC" id="2.7.7.76" evidence="2"/>
<feature type="domain" description="MobA-like NTP transferase" evidence="1">
    <location>
        <begin position="5"/>
        <end position="148"/>
    </location>
</feature>